<reference evidence="2" key="1">
    <citation type="submission" date="2018-11" db="EMBL/GenBank/DDBJ databases">
        <authorList>
            <consortium name="Pathogen Informatics"/>
        </authorList>
    </citation>
    <scope>NUCLEOTIDE SEQUENCE</scope>
</reference>
<name>A0A3S5CJR6_9PLAT</name>
<dbReference type="AlphaFoldDB" id="A0A3S5CJR6"/>
<keyword evidence="3" id="KW-1185">Reference proteome</keyword>
<accession>A0A3S5CJR6</accession>
<gene>
    <name evidence="2" type="ORF">PXEA_LOCUS7433</name>
</gene>
<dbReference type="EMBL" id="CAAALY010019635">
    <property type="protein sequence ID" value="VEL13993.1"/>
    <property type="molecule type" value="Genomic_DNA"/>
</dbReference>
<comment type="caution">
    <text evidence="2">The sequence shown here is derived from an EMBL/GenBank/DDBJ whole genome shotgun (WGS) entry which is preliminary data.</text>
</comment>
<evidence type="ECO:0000256" key="1">
    <source>
        <dbReference type="SAM" id="MobiDB-lite"/>
    </source>
</evidence>
<dbReference type="Proteomes" id="UP000784294">
    <property type="component" value="Unassembled WGS sequence"/>
</dbReference>
<evidence type="ECO:0000313" key="3">
    <source>
        <dbReference type="Proteomes" id="UP000784294"/>
    </source>
</evidence>
<protein>
    <submittedName>
        <fullName evidence="2">Uncharacterized protein</fullName>
    </submittedName>
</protein>
<organism evidence="2 3">
    <name type="scientific">Protopolystoma xenopodis</name>
    <dbReference type="NCBI Taxonomy" id="117903"/>
    <lineage>
        <taxon>Eukaryota</taxon>
        <taxon>Metazoa</taxon>
        <taxon>Spiralia</taxon>
        <taxon>Lophotrochozoa</taxon>
        <taxon>Platyhelminthes</taxon>
        <taxon>Monogenea</taxon>
        <taxon>Polyopisthocotylea</taxon>
        <taxon>Polystomatidea</taxon>
        <taxon>Polystomatidae</taxon>
        <taxon>Protopolystoma</taxon>
    </lineage>
</organism>
<feature type="region of interest" description="Disordered" evidence="1">
    <location>
        <begin position="116"/>
        <end position="135"/>
    </location>
</feature>
<evidence type="ECO:0000313" key="2">
    <source>
        <dbReference type="EMBL" id="VEL13993.1"/>
    </source>
</evidence>
<proteinExistence type="predicted"/>
<sequence length="155" mass="17571">MDRLEQAISHKGEFNEQTSYSHLSANRRGIYRQMTKIETPWMTPSSYFAERFAQPTLGQLIAVKLIRRGFCEEALKEVQLEPDFNESADVSKSGLFKNIGNDPYLHQFKGDNDVKKDFPNSPSVSTSETITEESKTVTNRAQIELAAENFTVFVG</sequence>